<evidence type="ECO:0000256" key="9">
    <source>
        <dbReference type="ARBA" id="ARBA00022989"/>
    </source>
</evidence>
<evidence type="ECO:0000259" key="13">
    <source>
        <dbReference type="Pfam" id="PF02705"/>
    </source>
</evidence>
<proteinExistence type="inferred from homology"/>
<gene>
    <name evidence="12" type="primary">kup</name>
    <name evidence="15" type="ORF">C7K25_05230</name>
</gene>
<evidence type="ECO:0000256" key="11">
    <source>
        <dbReference type="ARBA" id="ARBA00023136"/>
    </source>
</evidence>
<dbReference type="EMBL" id="PXVD01000006">
    <property type="protein sequence ID" value="MDJ1370770.1"/>
    <property type="molecule type" value="Genomic_DNA"/>
</dbReference>
<comment type="caution">
    <text evidence="15">The sequence shown here is derived from an EMBL/GenBank/DDBJ whole genome shotgun (WGS) entry which is preliminary data.</text>
</comment>
<evidence type="ECO:0000256" key="8">
    <source>
        <dbReference type="ARBA" id="ARBA00022958"/>
    </source>
</evidence>
<feature type="transmembrane region" description="Helical" evidence="12">
    <location>
        <begin position="187"/>
        <end position="209"/>
    </location>
</feature>
<feature type="transmembrane region" description="Helical" evidence="12">
    <location>
        <begin position="221"/>
        <end position="242"/>
    </location>
</feature>
<dbReference type="Pfam" id="PF02705">
    <property type="entry name" value="K_trans"/>
    <property type="match status" value="1"/>
</dbReference>
<feature type="transmembrane region" description="Helical" evidence="12">
    <location>
        <begin position="60"/>
        <end position="80"/>
    </location>
</feature>
<feature type="domain" description="K+ potassium transporter integral membrane" evidence="13">
    <location>
        <begin position="63"/>
        <end position="512"/>
    </location>
</feature>
<feature type="transmembrane region" description="Helical" evidence="12">
    <location>
        <begin position="473"/>
        <end position="493"/>
    </location>
</feature>
<reference evidence="15" key="1">
    <citation type="submission" date="2018-03" db="EMBL/GenBank/DDBJ databases">
        <authorList>
            <person name="Nunes O.C."/>
            <person name="Lopes A.R."/>
            <person name="Froufe H."/>
            <person name="Munoz-Merida A."/>
            <person name="Barroso C."/>
            <person name="Egas C."/>
        </authorList>
    </citation>
    <scope>NUCLEOTIDE SEQUENCE</scope>
    <source>
        <strain evidence="15">ON4</strain>
    </source>
</reference>
<keyword evidence="8 12" id="KW-0630">Potassium</keyword>
<keyword evidence="7 12" id="KW-0769">Symport</keyword>
<evidence type="ECO:0000259" key="14">
    <source>
        <dbReference type="Pfam" id="PF22776"/>
    </source>
</evidence>
<evidence type="ECO:0000256" key="6">
    <source>
        <dbReference type="ARBA" id="ARBA00022692"/>
    </source>
</evidence>
<dbReference type="InterPro" id="IPR053951">
    <property type="entry name" value="K_trans_N"/>
</dbReference>
<evidence type="ECO:0000256" key="5">
    <source>
        <dbReference type="ARBA" id="ARBA00022538"/>
    </source>
</evidence>
<feature type="transmembrane region" description="Helical" evidence="12">
    <location>
        <begin position="254"/>
        <end position="277"/>
    </location>
</feature>
<dbReference type="Proteomes" id="UP001170379">
    <property type="component" value="Unassembled WGS sequence"/>
</dbReference>
<evidence type="ECO:0000256" key="2">
    <source>
        <dbReference type="ARBA" id="ARBA00007019"/>
    </source>
</evidence>
<dbReference type="HAMAP" id="MF_01522">
    <property type="entry name" value="Kup"/>
    <property type="match status" value="1"/>
</dbReference>
<feature type="domain" description="K+ potassium transporter C-terminal" evidence="14">
    <location>
        <begin position="525"/>
        <end position="678"/>
    </location>
</feature>
<feature type="transmembrane region" description="Helical" evidence="12">
    <location>
        <begin position="417"/>
        <end position="439"/>
    </location>
</feature>
<keyword evidence="6 12" id="KW-0812">Transmembrane</keyword>
<dbReference type="InterPro" id="IPR003855">
    <property type="entry name" value="K+_transporter"/>
</dbReference>
<evidence type="ECO:0000256" key="7">
    <source>
        <dbReference type="ARBA" id="ARBA00022847"/>
    </source>
</evidence>
<feature type="transmembrane region" description="Helical" evidence="12">
    <location>
        <begin position="337"/>
        <end position="368"/>
    </location>
</feature>
<name>A0ABT7C6W3_9MICO</name>
<evidence type="ECO:0000256" key="1">
    <source>
        <dbReference type="ARBA" id="ARBA00004141"/>
    </source>
</evidence>
<keyword evidence="16" id="KW-1185">Reference proteome</keyword>
<keyword evidence="4 12" id="KW-1003">Cell membrane</keyword>
<comment type="catalytic activity">
    <reaction evidence="12">
        <text>K(+)(in) + H(+)(in) = K(+)(out) + H(+)(out)</text>
        <dbReference type="Rhea" id="RHEA:28490"/>
        <dbReference type="ChEBI" id="CHEBI:15378"/>
        <dbReference type="ChEBI" id="CHEBI:29103"/>
    </reaction>
</comment>
<accession>A0ABT7C6W3</accession>
<comment type="subcellular location">
    <subcellularLocation>
        <location evidence="12">Cell membrane</location>
        <topology evidence="12">Multi-pass membrane protein</topology>
    </subcellularLocation>
    <subcellularLocation>
        <location evidence="1">Membrane</location>
        <topology evidence="1">Multi-pass membrane protein</topology>
    </subcellularLocation>
</comment>
<keyword evidence="9 12" id="KW-1133">Transmembrane helix</keyword>
<feature type="transmembrane region" description="Helical" evidence="12">
    <location>
        <begin position="298"/>
        <end position="317"/>
    </location>
</feature>
<keyword evidence="3 12" id="KW-0813">Transport</keyword>
<dbReference type="PANTHER" id="PTHR30540:SF79">
    <property type="entry name" value="LOW AFFINITY POTASSIUM TRANSPORT SYSTEM PROTEIN KUP"/>
    <property type="match status" value="1"/>
</dbReference>
<comment type="function">
    <text evidence="12">Transport of potassium into the cell. Likely operates as a K(+):H(+) symporter.</text>
</comment>
<dbReference type="InterPro" id="IPR023051">
    <property type="entry name" value="Kup"/>
</dbReference>
<comment type="similarity">
    <text evidence="2 12">Belongs to the HAK/KUP transporter (TC 2.A.72) family.</text>
</comment>
<keyword evidence="11 12" id="KW-0472">Membrane</keyword>
<evidence type="ECO:0000313" key="15">
    <source>
        <dbReference type="EMBL" id="MDJ1370770.1"/>
    </source>
</evidence>
<keyword evidence="5 12" id="KW-0633">Potassium transport</keyword>
<keyword evidence="10 12" id="KW-0406">Ion transport</keyword>
<evidence type="ECO:0000256" key="10">
    <source>
        <dbReference type="ARBA" id="ARBA00023065"/>
    </source>
</evidence>
<evidence type="ECO:0000256" key="12">
    <source>
        <dbReference type="HAMAP-Rule" id="MF_01522"/>
    </source>
</evidence>
<dbReference type="Pfam" id="PF22776">
    <property type="entry name" value="K_trans_C"/>
    <property type="match status" value="1"/>
</dbReference>
<feature type="transmembrane region" description="Helical" evidence="12">
    <location>
        <begin position="446"/>
        <end position="467"/>
    </location>
</feature>
<feature type="transmembrane region" description="Helical" evidence="12">
    <location>
        <begin position="100"/>
        <end position="124"/>
    </location>
</feature>
<dbReference type="PANTHER" id="PTHR30540">
    <property type="entry name" value="OSMOTIC STRESS POTASSIUM TRANSPORTER"/>
    <property type="match status" value="1"/>
</dbReference>
<organism evidence="15 16">
    <name type="scientific">Gulosibacter molinativorax</name>
    <dbReference type="NCBI Taxonomy" id="256821"/>
    <lineage>
        <taxon>Bacteria</taxon>
        <taxon>Bacillati</taxon>
        <taxon>Actinomycetota</taxon>
        <taxon>Actinomycetes</taxon>
        <taxon>Micrococcales</taxon>
        <taxon>Microbacteriaceae</taxon>
        <taxon>Gulosibacter</taxon>
    </lineage>
</organism>
<protein>
    <recommendedName>
        <fullName evidence="12">Probable potassium transport system protein Kup</fullName>
    </recommendedName>
</protein>
<evidence type="ECO:0000256" key="3">
    <source>
        <dbReference type="ARBA" id="ARBA00022448"/>
    </source>
</evidence>
<evidence type="ECO:0000313" key="16">
    <source>
        <dbReference type="Proteomes" id="UP001170379"/>
    </source>
</evidence>
<dbReference type="InterPro" id="IPR053952">
    <property type="entry name" value="K_trans_C"/>
</dbReference>
<feature type="transmembrane region" description="Helical" evidence="12">
    <location>
        <begin position="152"/>
        <end position="175"/>
    </location>
</feature>
<reference evidence="15" key="2">
    <citation type="journal article" date="2022" name="Sci. Rep.">
        <title>In silico prediction of the enzymes involved in the degradation of the herbicide molinate by Gulosibacter molinativorax ON4T.</title>
        <authorList>
            <person name="Lopes A.R."/>
            <person name="Bunin E."/>
            <person name="Viana A.T."/>
            <person name="Froufe H."/>
            <person name="Munoz-Merida A."/>
            <person name="Pinho D."/>
            <person name="Figueiredo J."/>
            <person name="Barroso C."/>
            <person name="Vaz-Moreira I."/>
            <person name="Bellanger X."/>
            <person name="Egas C."/>
            <person name="Nunes O.C."/>
        </authorList>
    </citation>
    <scope>NUCLEOTIDE SEQUENCE</scope>
    <source>
        <strain evidence="15">ON4</strain>
    </source>
</reference>
<sequence length="678" mass="74079">MASAYFWSIFMASDPRHASCEFVDIRQNMTQHCTAQKVYFEPMSNGIAATAAHLPRKSSIGLILGALGVVFGDIGTSAIYTVTALAKEQHASGPGDVTTVYGMVSTLIWSLILIVTILYVTIFLRADNNGEGGLLALLGLIRQVPRKAARRGIWIALAGVGAAMFLGDSIITPAISVLSAVEGLELLHGGLGASVVPITIVILVLLFLLQPLGINRVAKAFGPVMLLWFGAITVFGLLAVIGHPQVLWALSPHWIIPFFAAHPLTAFLSLGSVVLAVTGAEALYADMGQFGRKAIRRAWLFVVLPALTVAYLGQAATLVQGKSGPGGVFFAMVPEPLLVPMILIATAATVIASQAVISGAFTVIHQASRLDLMVPMRVVHTSEEEQHQVYLPTANWTLAAAVILIVVLFQSSQNLTSAYGLAVTITITITTSLFIGLMILRRDYSWPLWVAGAIWLIILVFLAANVPKIESGGWLPLLIGGVLCFLMFCWRSGRKQMRRWRRHEEVKPAEFLELLDEGNVSRVAGTGVFFTPSRDRIPVALHVMAKHQHAIPERIILFTWQNVHVPAVPAEERIHPEDIRSPEPGILSMTATYGYRERIKPLGALREVIKLRPDLFGDLNVSHVVFYLSLPIVEVVSRPPVKFVREIYALMVRMRTDPVNQLSLPRERTIIIGREVKL</sequence>
<feature type="transmembrane region" description="Helical" evidence="12">
    <location>
        <begin position="389"/>
        <end position="411"/>
    </location>
</feature>
<evidence type="ECO:0000256" key="4">
    <source>
        <dbReference type="ARBA" id="ARBA00022475"/>
    </source>
</evidence>